<name>A0A9D5C3D9_9LILI</name>
<evidence type="ECO:0000313" key="3">
    <source>
        <dbReference type="Proteomes" id="UP001085076"/>
    </source>
</evidence>
<reference evidence="2" key="1">
    <citation type="submission" date="2021-03" db="EMBL/GenBank/DDBJ databases">
        <authorList>
            <person name="Li Z."/>
            <person name="Yang C."/>
        </authorList>
    </citation>
    <scope>NUCLEOTIDE SEQUENCE</scope>
    <source>
        <strain evidence="2">Dzin_1.0</strain>
        <tissue evidence="2">Leaf</tissue>
    </source>
</reference>
<keyword evidence="1" id="KW-0472">Membrane</keyword>
<feature type="transmembrane region" description="Helical" evidence="1">
    <location>
        <begin position="51"/>
        <end position="73"/>
    </location>
</feature>
<evidence type="ECO:0000313" key="2">
    <source>
        <dbReference type="EMBL" id="KAJ0965217.1"/>
    </source>
</evidence>
<protein>
    <submittedName>
        <fullName evidence="2">Uncharacterized protein</fullName>
    </submittedName>
</protein>
<organism evidence="2 3">
    <name type="scientific">Dioscorea zingiberensis</name>
    <dbReference type="NCBI Taxonomy" id="325984"/>
    <lineage>
        <taxon>Eukaryota</taxon>
        <taxon>Viridiplantae</taxon>
        <taxon>Streptophyta</taxon>
        <taxon>Embryophyta</taxon>
        <taxon>Tracheophyta</taxon>
        <taxon>Spermatophyta</taxon>
        <taxon>Magnoliopsida</taxon>
        <taxon>Liliopsida</taxon>
        <taxon>Dioscoreales</taxon>
        <taxon>Dioscoreaceae</taxon>
        <taxon>Dioscorea</taxon>
    </lineage>
</organism>
<keyword evidence="3" id="KW-1185">Reference proteome</keyword>
<proteinExistence type="predicted"/>
<keyword evidence="1" id="KW-1133">Transmembrane helix</keyword>
<keyword evidence="1" id="KW-0812">Transmembrane</keyword>
<evidence type="ECO:0000256" key="1">
    <source>
        <dbReference type="SAM" id="Phobius"/>
    </source>
</evidence>
<gene>
    <name evidence="2" type="ORF">J5N97_026355</name>
</gene>
<reference evidence="2" key="2">
    <citation type="journal article" date="2022" name="Hortic Res">
        <title>The genome of Dioscorea zingiberensis sheds light on the biosynthesis, origin and evolution of the medicinally important diosgenin saponins.</title>
        <authorList>
            <person name="Li Y."/>
            <person name="Tan C."/>
            <person name="Li Z."/>
            <person name="Guo J."/>
            <person name="Li S."/>
            <person name="Chen X."/>
            <person name="Wang C."/>
            <person name="Dai X."/>
            <person name="Yang H."/>
            <person name="Song W."/>
            <person name="Hou L."/>
            <person name="Xu J."/>
            <person name="Tong Z."/>
            <person name="Xu A."/>
            <person name="Yuan X."/>
            <person name="Wang W."/>
            <person name="Yang Q."/>
            <person name="Chen L."/>
            <person name="Sun Z."/>
            <person name="Wang K."/>
            <person name="Pan B."/>
            <person name="Chen J."/>
            <person name="Bao Y."/>
            <person name="Liu F."/>
            <person name="Qi X."/>
            <person name="Gang D.R."/>
            <person name="Wen J."/>
            <person name="Li J."/>
        </authorList>
    </citation>
    <scope>NUCLEOTIDE SEQUENCE</scope>
    <source>
        <strain evidence="2">Dzin_1.0</strain>
    </source>
</reference>
<dbReference type="EMBL" id="JAGGNH010000008">
    <property type="protein sequence ID" value="KAJ0965217.1"/>
    <property type="molecule type" value="Genomic_DNA"/>
</dbReference>
<dbReference type="AlphaFoldDB" id="A0A9D5C3D9"/>
<dbReference type="Proteomes" id="UP001085076">
    <property type="component" value="Miscellaneous, Linkage group lg08"/>
</dbReference>
<sequence>MATQMSKKRKKKDVGYDLMKELDALRSAKSLLVERNTTAVRRFSMRDCASFFLFASSCAFLGLTSDPCLLNALPVNFELQFLAHLLVITTIAFSSQLLLDLGRREAPTLQRSGVRYTQIYNEVEFSSLGMGLVAIGSFRVLPLTRRTTKHGSIPRMILRKSKGIKKLLHFFAGKRFLKRVKLISGGKG</sequence>
<accession>A0A9D5C3D9</accession>
<comment type="caution">
    <text evidence="2">The sequence shown here is derived from an EMBL/GenBank/DDBJ whole genome shotgun (WGS) entry which is preliminary data.</text>
</comment>
<feature type="transmembrane region" description="Helical" evidence="1">
    <location>
        <begin position="79"/>
        <end position="99"/>
    </location>
</feature>